<evidence type="ECO:0000256" key="3">
    <source>
        <dbReference type="ARBA" id="ARBA00022679"/>
    </source>
</evidence>
<dbReference type="GO" id="GO:0036431">
    <property type="term" value="F:dCMP kinase activity"/>
    <property type="evidence" value="ECO:0007669"/>
    <property type="project" value="InterPro"/>
</dbReference>
<dbReference type="GO" id="GO:0006139">
    <property type="term" value="P:nucleobase-containing compound metabolic process"/>
    <property type="evidence" value="ECO:0007669"/>
    <property type="project" value="InterPro"/>
</dbReference>
<comment type="caution">
    <text evidence="11">The sequence shown here is derived from an EMBL/GenBank/DDBJ whole genome shotgun (WGS) entry which is preliminary data.</text>
</comment>
<dbReference type="Pfam" id="PF02224">
    <property type="entry name" value="Cytidylate_kin"/>
    <property type="match status" value="1"/>
</dbReference>
<dbReference type="InterPro" id="IPR003136">
    <property type="entry name" value="Cytidylate_kin"/>
</dbReference>
<evidence type="ECO:0000256" key="2">
    <source>
        <dbReference type="ARBA" id="ARBA00012906"/>
    </source>
</evidence>
<dbReference type="AlphaFoldDB" id="X1BAZ1"/>
<feature type="non-terminal residue" evidence="11">
    <location>
        <position position="1"/>
    </location>
</feature>
<feature type="domain" description="Cytidylate kinase" evidence="10">
    <location>
        <begin position="1"/>
        <end position="205"/>
    </location>
</feature>
<dbReference type="HAMAP" id="MF_00238">
    <property type="entry name" value="Cytidyl_kinase_type1"/>
    <property type="match status" value="1"/>
</dbReference>
<feature type="region of interest" description="Disordered" evidence="9">
    <location>
        <begin position="157"/>
        <end position="197"/>
    </location>
</feature>
<evidence type="ECO:0000256" key="6">
    <source>
        <dbReference type="ARBA" id="ARBA00022840"/>
    </source>
</evidence>
<dbReference type="CDD" id="cd02020">
    <property type="entry name" value="CMPK"/>
    <property type="match status" value="1"/>
</dbReference>
<evidence type="ECO:0000256" key="7">
    <source>
        <dbReference type="ARBA" id="ARBA00047615"/>
    </source>
</evidence>
<dbReference type="GO" id="GO:0005524">
    <property type="term" value="F:ATP binding"/>
    <property type="evidence" value="ECO:0007669"/>
    <property type="project" value="UniProtKB-KW"/>
</dbReference>
<keyword evidence="6" id="KW-0067">ATP-binding</keyword>
<sequence length="222" mass="24131">TIDGPGGAGKSTAARGLAARLGYFYLDTGATFRAVALKARELGVSLEDAQSLGQIARESEIRFGGDHNERIFLDGEDVSEAIRTANVTEAASRIAIFPEVRGPLMALWKRLGKDGGVVLEGRDTGTVVFPDAGVKFFLVAEESVRAGRRYLERAQEPGVTEKRVGEELRERDRADQARQHAPLMRAPDAIEVDTTGLGPEETLNRLELLARARITNRQSSQS</sequence>
<keyword evidence="3" id="KW-0808">Transferase</keyword>
<dbReference type="EC" id="2.7.4.25" evidence="2"/>
<protein>
    <recommendedName>
        <fullName evidence="2">(d)CMP kinase</fullName>
        <ecNumber evidence="2">2.7.4.25</ecNumber>
    </recommendedName>
</protein>
<comment type="similarity">
    <text evidence="1">Belongs to the cytidylate kinase family. Type 1 subfamily.</text>
</comment>
<evidence type="ECO:0000256" key="4">
    <source>
        <dbReference type="ARBA" id="ARBA00022741"/>
    </source>
</evidence>
<dbReference type="InterPro" id="IPR027417">
    <property type="entry name" value="P-loop_NTPase"/>
</dbReference>
<gene>
    <name evidence="11" type="ORF">S01H4_26004</name>
</gene>
<dbReference type="NCBIfam" id="TIGR00017">
    <property type="entry name" value="cmk"/>
    <property type="match status" value="1"/>
</dbReference>
<evidence type="ECO:0000256" key="5">
    <source>
        <dbReference type="ARBA" id="ARBA00022777"/>
    </source>
</evidence>
<evidence type="ECO:0000256" key="9">
    <source>
        <dbReference type="SAM" id="MobiDB-lite"/>
    </source>
</evidence>
<organism evidence="11">
    <name type="scientific">marine sediment metagenome</name>
    <dbReference type="NCBI Taxonomy" id="412755"/>
    <lineage>
        <taxon>unclassified sequences</taxon>
        <taxon>metagenomes</taxon>
        <taxon>ecological metagenomes</taxon>
    </lineage>
</organism>
<evidence type="ECO:0000256" key="8">
    <source>
        <dbReference type="ARBA" id="ARBA00048478"/>
    </source>
</evidence>
<comment type="catalytic activity">
    <reaction evidence="7">
        <text>dCMP + ATP = dCDP + ADP</text>
        <dbReference type="Rhea" id="RHEA:25094"/>
        <dbReference type="ChEBI" id="CHEBI:30616"/>
        <dbReference type="ChEBI" id="CHEBI:57566"/>
        <dbReference type="ChEBI" id="CHEBI:58593"/>
        <dbReference type="ChEBI" id="CHEBI:456216"/>
        <dbReference type="EC" id="2.7.4.25"/>
    </reaction>
</comment>
<reference evidence="11" key="1">
    <citation type="journal article" date="2014" name="Front. Microbiol.">
        <title>High frequency of phylogenetically diverse reductive dehalogenase-homologous genes in deep subseafloor sedimentary metagenomes.</title>
        <authorList>
            <person name="Kawai M."/>
            <person name="Futagami T."/>
            <person name="Toyoda A."/>
            <person name="Takaki Y."/>
            <person name="Nishi S."/>
            <person name="Hori S."/>
            <person name="Arai W."/>
            <person name="Tsubouchi T."/>
            <person name="Morono Y."/>
            <person name="Uchiyama I."/>
            <person name="Ito T."/>
            <person name="Fujiyama A."/>
            <person name="Inagaki F."/>
            <person name="Takami H."/>
        </authorList>
    </citation>
    <scope>NUCLEOTIDE SEQUENCE</scope>
    <source>
        <strain evidence="11">Expedition CK06-06</strain>
    </source>
</reference>
<keyword evidence="5" id="KW-0418">Kinase</keyword>
<name>X1BAZ1_9ZZZZ</name>
<evidence type="ECO:0000256" key="1">
    <source>
        <dbReference type="ARBA" id="ARBA00009427"/>
    </source>
</evidence>
<feature type="compositionally biased region" description="Basic and acidic residues" evidence="9">
    <location>
        <begin position="157"/>
        <end position="178"/>
    </location>
</feature>
<dbReference type="EMBL" id="BART01012463">
    <property type="protein sequence ID" value="GAG81308.1"/>
    <property type="molecule type" value="Genomic_DNA"/>
</dbReference>
<keyword evidence="4" id="KW-0547">Nucleotide-binding</keyword>
<dbReference type="SUPFAM" id="SSF52540">
    <property type="entry name" value="P-loop containing nucleoside triphosphate hydrolases"/>
    <property type="match status" value="1"/>
</dbReference>
<evidence type="ECO:0000259" key="10">
    <source>
        <dbReference type="Pfam" id="PF02224"/>
    </source>
</evidence>
<evidence type="ECO:0000313" key="11">
    <source>
        <dbReference type="EMBL" id="GAG81308.1"/>
    </source>
</evidence>
<comment type="catalytic activity">
    <reaction evidence="8">
        <text>CMP + ATP = CDP + ADP</text>
        <dbReference type="Rhea" id="RHEA:11600"/>
        <dbReference type="ChEBI" id="CHEBI:30616"/>
        <dbReference type="ChEBI" id="CHEBI:58069"/>
        <dbReference type="ChEBI" id="CHEBI:60377"/>
        <dbReference type="ChEBI" id="CHEBI:456216"/>
        <dbReference type="EC" id="2.7.4.25"/>
    </reaction>
</comment>
<accession>X1BAZ1</accession>
<dbReference type="InterPro" id="IPR011994">
    <property type="entry name" value="Cytidylate_kinase_dom"/>
</dbReference>
<proteinExistence type="inferred from homology"/>
<dbReference type="Gene3D" id="3.40.50.300">
    <property type="entry name" value="P-loop containing nucleotide triphosphate hydrolases"/>
    <property type="match status" value="1"/>
</dbReference>